<dbReference type="InterPro" id="IPR029056">
    <property type="entry name" value="Ribokinase-like"/>
</dbReference>
<accession>A0A1V4IKY1</accession>
<name>A0A1V4IKY1_9CLOT</name>
<dbReference type="GO" id="GO:0006000">
    <property type="term" value="P:fructose metabolic process"/>
    <property type="evidence" value="ECO:0007669"/>
    <property type="project" value="UniProtKB-ARBA"/>
</dbReference>
<dbReference type="InterPro" id="IPR002139">
    <property type="entry name" value="Ribo/fructo_kinase"/>
</dbReference>
<evidence type="ECO:0000313" key="6">
    <source>
        <dbReference type="EMBL" id="OPJ60586.1"/>
    </source>
</evidence>
<dbReference type="Proteomes" id="UP000190080">
    <property type="component" value="Unassembled WGS sequence"/>
</dbReference>
<dbReference type="RefSeq" id="WP_079425464.1">
    <property type="nucleotide sequence ID" value="NZ_MZGV01000030.1"/>
</dbReference>
<dbReference type="PRINTS" id="PR00990">
    <property type="entry name" value="RIBOKINASE"/>
</dbReference>
<dbReference type="Gene3D" id="3.40.1190.20">
    <property type="match status" value="1"/>
</dbReference>
<dbReference type="InterPro" id="IPR050306">
    <property type="entry name" value="PfkB_Carbo_kinase"/>
</dbReference>
<evidence type="ECO:0000256" key="2">
    <source>
        <dbReference type="ARBA" id="ARBA00022679"/>
    </source>
</evidence>
<dbReference type="GO" id="GO:0047590">
    <property type="term" value="F:5-dehydro-2-deoxygluconokinase activity"/>
    <property type="evidence" value="ECO:0007669"/>
    <property type="project" value="UniProtKB-EC"/>
</dbReference>
<evidence type="ECO:0000259" key="5">
    <source>
        <dbReference type="Pfam" id="PF00294"/>
    </source>
</evidence>
<dbReference type="Pfam" id="PF00294">
    <property type="entry name" value="PfkB"/>
    <property type="match status" value="1"/>
</dbReference>
<feature type="domain" description="Carbohydrate kinase PfkB" evidence="5">
    <location>
        <begin position="2"/>
        <end position="309"/>
    </location>
</feature>
<dbReference type="PANTHER" id="PTHR43085:SF54">
    <property type="entry name" value="PUTATIVE-RELATED"/>
    <property type="match status" value="1"/>
</dbReference>
<dbReference type="InterPro" id="IPR011611">
    <property type="entry name" value="PfkB_dom"/>
</dbReference>
<comment type="similarity">
    <text evidence="1 4">Belongs to the carbohydrate kinase PfkB family.</text>
</comment>
<dbReference type="PROSITE" id="PS00584">
    <property type="entry name" value="PFKB_KINASES_2"/>
    <property type="match status" value="1"/>
</dbReference>
<protein>
    <submittedName>
        <fullName evidence="6">5-dehydro-2-deoxygluconokinase</fullName>
        <ecNumber evidence="6">2.7.1.92</ecNumber>
    </submittedName>
</protein>
<reference evidence="6 7" key="1">
    <citation type="submission" date="2017-03" db="EMBL/GenBank/DDBJ databases">
        <title>Genome sequence of Clostridium oryzae DSM 28571.</title>
        <authorList>
            <person name="Poehlein A."/>
            <person name="Daniel R."/>
        </authorList>
    </citation>
    <scope>NUCLEOTIDE SEQUENCE [LARGE SCALE GENOMIC DNA]</scope>
    <source>
        <strain evidence="6 7">DSM 28571</strain>
    </source>
</reference>
<dbReference type="EC" id="2.7.1.92" evidence="6"/>
<evidence type="ECO:0000256" key="3">
    <source>
        <dbReference type="ARBA" id="ARBA00022777"/>
    </source>
</evidence>
<dbReference type="SUPFAM" id="SSF53613">
    <property type="entry name" value="Ribokinase-like"/>
    <property type="match status" value="1"/>
</dbReference>
<keyword evidence="7" id="KW-1185">Reference proteome</keyword>
<sequence length="320" mass="35261">MGKLFTIGEALIDFIPKEKGVGLKDVSSFEKAPGGAPANVAAAAAKLGLQSYFIGKLGNDAFGDFLIETLKSVEVNTNHVFRTSKANTALAFVSLMDSGERDFSFYRNPSADMFLDQCEISPQWFKSGDILHFCSVSLVDAPVRMAHIAAISAVKEKGGFISFDPNIRLPLWQDHEEYKRVIRSFVEYADIIKVSEDELEFITGFSDEEKAIAWFLNFNVKILIITRGKDGVSAFYKGYKVTVNGYKVKAVDTTGAGDSFIGAFLYQICNNKLDIMNIEKSEIKDILKFSNAVAALTTMNKGAISALPSLETVEKFMKES</sequence>
<dbReference type="STRING" id="1450648.CLORY_27620"/>
<gene>
    <name evidence="6" type="primary">iolC_2</name>
    <name evidence="6" type="ORF">CLORY_27620</name>
</gene>
<comment type="caution">
    <text evidence="6">The sequence shown here is derived from an EMBL/GenBank/DDBJ whole genome shotgun (WGS) entry which is preliminary data.</text>
</comment>
<organism evidence="6 7">
    <name type="scientific">Clostridium oryzae</name>
    <dbReference type="NCBI Taxonomy" id="1450648"/>
    <lineage>
        <taxon>Bacteria</taxon>
        <taxon>Bacillati</taxon>
        <taxon>Bacillota</taxon>
        <taxon>Clostridia</taxon>
        <taxon>Eubacteriales</taxon>
        <taxon>Clostridiaceae</taxon>
        <taxon>Clostridium</taxon>
    </lineage>
</organism>
<dbReference type="InterPro" id="IPR002173">
    <property type="entry name" value="Carboh/pur_kinase_PfkB_CS"/>
</dbReference>
<dbReference type="GO" id="GO:0008865">
    <property type="term" value="F:fructokinase activity"/>
    <property type="evidence" value="ECO:0007669"/>
    <property type="project" value="UniProtKB-ARBA"/>
</dbReference>
<dbReference type="AlphaFoldDB" id="A0A1V4IKY1"/>
<keyword evidence="3 4" id="KW-0418">Kinase</keyword>
<evidence type="ECO:0000256" key="4">
    <source>
        <dbReference type="RuleBase" id="RU003704"/>
    </source>
</evidence>
<proteinExistence type="inferred from homology"/>
<dbReference type="OrthoDB" id="9813569at2"/>
<dbReference type="PANTHER" id="PTHR43085">
    <property type="entry name" value="HEXOKINASE FAMILY MEMBER"/>
    <property type="match status" value="1"/>
</dbReference>
<dbReference type="CDD" id="cd01167">
    <property type="entry name" value="bac_FRK"/>
    <property type="match status" value="1"/>
</dbReference>
<evidence type="ECO:0000313" key="7">
    <source>
        <dbReference type="Proteomes" id="UP000190080"/>
    </source>
</evidence>
<keyword evidence="2 4" id="KW-0808">Transferase</keyword>
<evidence type="ECO:0000256" key="1">
    <source>
        <dbReference type="ARBA" id="ARBA00010688"/>
    </source>
</evidence>
<dbReference type="EMBL" id="MZGV01000030">
    <property type="protein sequence ID" value="OPJ60586.1"/>
    <property type="molecule type" value="Genomic_DNA"/>
</dbReference>